<reference evidence="1 2" key="1">
    <citation type="submission" date="2016-04" db="EMBL/GenBank/DDBJ databases">
        <title>Complete genome sequence and analysis of deep-sea sediment isolate, Amycolatopsis sp. WP1.</title>
        <authorList>
            <person name="Wang H."/>
            <person name="Chen S."/>
            <person name="Wu Q."/>
        </authorList>
    </citation>
    <scope>NUCLEOTIDE SEQUENCE [LARGE SCALE GENOMIC DNA]</scope>
    <source>
        <strain evidence="1 2">WP1</strain>
    </source>
</reference>
<gene>
    <name evidence="1" type="ORF">A4R43_15525</name>
</gene>
<dbReference type="EMBL" id="CP015163">
    <property type="protein sequence ID" value="AXB43762.1"/>
    <property type="molecule type" value="Genomic_DNA"/>
</dbReference>
<dbReference type="RefSeq" id="WP_113692999.1">
    <property type="nucleotide sequence ID" value="NZ_CP015163.1"/>
</dbReference>
<protein>
    <submittedName>
        <fullName evidence="1">Uncharacterized protein</fullName>
    </submittedName>
</protein>
<dbReference type="KEGG" id="aab:A4R43_15525"/>
<sequence length="460" mass="49529">MTAWADLVGVALLGTRRRAPDLGALPPAVRELAGERTDPADALLTAGALLTAYRRAGWQPENAAETLPVAESDSRPDLPDAARERLARLLTASRPELLAEWLGVVAERGLRVPPERLPALAEAARAKPALRGPVALVAGPAGRWLAGLNPEWRFLTAAAPEPGGGADDWRFGSPAQRRSWLAVALVADPEGARAAVTASWESEPAEVRATVLELLGEHLRAEDEPFLEAALGDRAASVRQLASALLLRVPGSALGRRMADRLRPLVRVREDALEIDVPEADTRWLRQAVAATPPEFWAEFGTPAELVRLTVQGAPASVLREGWAVVAVRHRDARWAKALFDADPGRADAGTLIQVLPPPERAKVLARLIRQARPEAVARLVVDLPAPWPPEVGTVLLDWLAGREDTRAVAHAAVTIARTVPPECLGHPLATTAPEPGSAPWRRALAETLNFRREMYEELA</sequence>
<dbReference type="OrthoDB" id="262508at2"/>
<accession>A0A344L6T8</accession>
<keyword evidence="2" id="KW-1185">Reference proteome</keyword>
<proteinExistence type="predicted"/>
<evidence type="ECO:0000313" key="2">
    <source>
        <dbReference type="Proteomes" id="UP000250434"/>
    </source>
</evidence>
<evidence type="ECO:0000313" key="1">
    <source>
        <dbReference type="EMBL" id="AXB43762.1"/>
    </source>
</evidence>
<dbReference type="Proteomes" id="UP000250434">
    <property type="component" value="Chromosome"/>
</dbReference>
<name>A0A344L6T8_9PSEU</name>
<dbReference type="Pfam" id="PF18944">
    <property type="entry name" value="DUF5691"/>
    <property type="match status" value="1"/>
</dbReference>
<dbReference type="AlphaFoldDB" id="A0A344L6T8"/>
<organism evidence="1 2">
    <name type="scientific">Amycolatopsis albispora</name>
    <dbReference type="NCBI Taxonomy" id="1804986"/>
    <lineage>
        <taxon>Bacteria</taxon>
        <taxon>Bacillati</taxon>
        <taxon>Actinomycetota</taxon>
        <taxon>Actinomycetes</taxon>
        <taxon>Pseudonocardiales</taxon>
        <taxon>Pseudonocardiaceae</taxon>
        <taxon>Amycolatopsis</taxon>
    </lineage>
</organism>
<dbReference type="InterPro" id="IPR043746">
    <property type="entry name" value="DUF5691"/>
</dbReference>